<keyword evidence="6" id="KW-0009">Actin-binding</keyword>
<reference evidence="11" key="2">
    <citation type="submission" date="2017-10" db="EMBL/GenBank/DDBJ databases">
        <title>Ladona fulva Genome sequencing and assembly.</title>
        <authorList>
            <person name="Murali S."/>
            <person name="Richards S."/>
            <person name="Bandaranaike D."/>
            <person name="Bellair M."/>
            <person name="Blankenburg K."/>
            <person name="Chao H."/>
            <person name="Dinh H."/>
            <person name="Doddapaneni H."/>
            <person name="Dugan-Rocha S."/>
            <person name="Elkadiri S."/>
            <person name="Gnanaolivu R."/>
            <person name="Hernandez B."/>
            <person name="Skinner E."/>
            <person name="Javaid M."/>
            <person name="Lee S."/>
            <person name="Li M."/>
            <person name="Ming W."/>
            <person name="Munidasa M."/>
            <person name="Muniz J."/>
            <person name="Nguyen L."/>
            <person name="Hughes D."/>
            <person name="Osuji N."/>
            <person name="Pu L.-L."/>
            <person name="Puazo M."/>
            <person name="Qu C."/>
            <person name="Quiroz J."/>
            <person name="Raj R."/>
            <person name="Weissenberger G."/>
            <person name="Xin Y."/>
            <person name="Zou X."/>
            <person name="Han Y."/>
            <person name="Worley K."/>
            <person name="Muzny D."/>
            <person name="Gibbs R."/>
        </authorList>
    </citation>
    <scope>NUCLEOTIDE SEQUENCE</scope>
    <source>
        <strain evidence="11">Sampled in the wild</strain>
    </source>
</reference>
<gene>
    <name evidence="11" type="ORF">J437_LFUL012728</name>
</gene>
<dbReference type="EMBL" id="KZ309283">
    <property type="protein sequence ID" value="KAG8238117.1"/>
    <property type="molecule type" value="Genomic_DNA"/>
</dbReference>
<accession>A0A8K0P9H6</accession>
<dbReference type="GO" id="GO:0003779">
    <property type="term" value="F:actin binding"/>
    <property type="evidence" value="ECO:0007669"/>
    <property type="project" value="UniProtKB-KW"/>
</dbReference>
<dbReference type="Pfam" id="PF00400">
    <property type="entry name" value="WD40"/>
    <property type="match status" value="3"/>
</dbReference>
<comment type="subcellular location">
    <subcellularLocation>
        <location evidence="1">Cytoplasm</location>
    </subcellularLocation>
</comment>
<organism evidence="11 12">
    <name type="scientific">Ladona fulva</name>
    <name type="common">Scarce chaser dragonfly</name>
    <name type="synonym">Libellula fulva</name>
    <dbReference type="NCBI Taxonomy" id="123851"/>
    <lineage>
        <taxon>Eukaryota</taxon>
        <taxon>Metazoa</taxon>
        <taxon>Ecdysozoa</taxon>
        <taxon>Arthropoda</taxon>
        <taxon>Hexapoda</taxon>
        <taxon>Insecta</taxon>
        <taxon>Pterygota</taxon>
        <taxon>Palaeoptera</taxon>
        <taxon>Odonata</taxon>
        <taxon>Epiprocta</taxon>
        <taxon>Anisoptera</taxon>
        <taxon>Libelluloidea</taxon>
        <taxon>Libellulidae</taxon>
        <taxon>Ladona</taxon>
    </lineage>
</organism>
<evidence type="ECO:0000256" key="5">
    <source>
        <dbReference type="ARBA" id="ARBA00022737"/>
    </source>
</evidence>
<feature type="repeat" description="WD" evidence="8">
    <location>
        <begin position="90"/>
        <end position="132"/>
    </location>
</feature>
<dbReference type="Gene3D" id="2.130.10.10">
    <property type="entry name" value="YVTN repeat-like/Quinoprotein amine dehydrogenase"/>
    <property type="match status" value="1"/>
</dbReference>
<name>A0A8K0P9H6_LADFU</name>
<dbReference type="Pfam" id="PF08953">
    <property type="entry name" value="DUF1899"/>
    <property type="match status" value="1"/>
</dbReference>
<comment type="similarity">
    <text evidence="2 9">Belongs to the WD repeat coronin family.</text>
</comment>
<evidence type="ECO:0000256" key="6">
    <source>
        <dbReference type="ARBA" id="ARBA00023203"/>
    </source>
</evidence>
<dbReference type="InterPro" id="IPR036322">
    <property type="entry name" value="WD40_repeat_dom_sf"/>
</dbReference>
<dbReference type="GO" id="GO:0005737">
    <property type="term" value="C:cytoplasm"/>
    <property type="evidence" value="ECO:0007669"/>
    <property type="project" value="UniProtKB-SubCell"/>
</dbReference>
<evidence type="ECO:0000256" key="3">
    <source>
        <dbReference type="ARBA" id="ARBA00022490"/>
    </source>
</evidence>
<keyword evidence="12" id="KW-1185">Reference proteome</keyword>
<dbReference type="GO" id="GO:0030036">
    <property type="term" value="P:actin cytoskeleton organization"/>
    <property type="evidence" value="ECO:0007669"/>
    <property type="project" value="UniProtKB-ARBA"/>
</dbReference>
<dbReference type="PROSITE" id="PS50294">
    <property type="entry name" value="WD_REPEATS_REGION"/>
    <property type="match status" value="1"/>
</dbReference>
<evidence type="ECO:0000256" key="7">
    <source>
        <dbReference type="ARBA" id="ARBA00024838"/>
    </source>
</evidence>
<dbReference type="OrthoDB" id="1850764at2759"/>
<dbReference type="InterPro" id="IPR019775">
    <property type="entry name" value="WD40_repeat_CS"/>
</dbReference>
<evidence type="ECO:0000313" key="12">
    <source>
        <dbReference type="Proteomes" id="UP000792457"/>
    </source>
</evidence>
<keyword evidence="4 8" id="KW-0853">WD repeat</keyword>
<evidence type="ECO:0000256" key="1">
    <source>
        <dbReference type="ARBA" id="ARBA00004496"/>
    </source>
</evidence>
<evidence type="ECO:0000313" key="11">
    <source>
        <dbReference type="EMBL" id="KAG8238117.1"/>
    </source>
</evidence>
<evidence type="ECO:0000256" key="8">
    <source>
        <dbReference type="PROSITE-ProRule" id="PRU00221"/>
    </source>
</evidence>
<evidence type="ECO:0000256" key="4">
    <source>
        <dbReference type="ARBA" id="ARBA00022574"/>
    </source>
</evidence>
<dbReference type="SUPFAM" id="SSF50978">
    <property type="entry name" value="WD40 repeat-like"/>
    <property type="match status" value="1"/>
</dbReference>
<dbReference type="InterPro" id="IPR015943">
    <property type="entry name" value="WD40/YVTN_repeat-like_dom_sf"/>
</dbReference>
<dbReference type="PANTHER" id="PTHR10856">
    <property type="entry name" value="CORONIN"/>
    <property type="match status" value="1"/>
</dbReference>
<evidence type="ECO:0000256" key="9">
    <source>
        <dbReference type="RuleBase" id="RU280818"/>
    </source>
</evidence>
<dbReference type="InterPro" id="IPR015048">
    <property type="entry name" value="DUF1899"/>
</dbReference>
<sequence>MDFMVANPDRVAVPLSGPGGKIAVFELSKTGKLPDGVIPTLVHGTNVMDFCWDPFDYSRLAVACDDGMIRLWKIPKGGLLEPTNEAECVLSGHSEKIYFIKFHPLASNVLASGSYDMSIRIWDLATGTERITLEGHTDQFVFCWNYCLCAFNFDGIFSFAWSPCGSRCATLSKDGRLRIYEPRKSCTPIAEGKGPVGARGARVVWTLEGTHIVTTGFDKVSERQISIFKANDLKENPLNTVGLDVSPAILIPFYDEDSSTLFLTGKVSISN</sequence>
<dbReference type="PROSITE" id="PS50082">
    <property type="entry name" value="WD_REPEATS_2"/>
    <property type="match status" value="1"/>
</dbReference>
<proteinExistence type="inferred from homology"/>
<dbReference type="InterPro" id="IPR001680">
    <property type="entry name" value="WD40_rpt"/>
</dbReference>
<keyword evidence="5 9" id="KW-0677">Repeat</keyword>
<reference evidence="11" key="1">
    <citation type="submission" date="2013-04" db="EMBL/GenBank/DDBJ databases">
        <authorList>
            <person name="Qu J."/>
            <person name="Murali S.C."/>
            <person name="Bandaranaike D."/>
            <person name="Bellair M."/>
            <person name="Blankenburg K."/>
            <person name="Chao H."/>
            <person name="Dinh H."/>
            <person name="Doddapaneni H."/>
            <person name="Downs B."/>
            <person name="Dugan-Rocha S."/>
            <person name="Elkadiri S."/>
            <person name="Gnanaolivu R.D."/>
            <person name="Hernandez B."/>
            <person name="Javaid M."/>
            <person name="Jayaseelan J.C."/>
            <person name="Lee S."/>
            <person name="Li M."/>
            <person name="Ming W."/>
            <person name="Munidasa M."/>
            <person name="Muniz J."/>
            <person name="Nguyen L."/>
            <person name="Ongeri F."/>
            <person name="Osuji N."/>
            <person name="Pu L.-L."/>
            <person name="Puazo M."/>
            <person name="Qu C."/>
            <person name="Quiroz J."/>
            <person name="Raj R."/>
            <person name="Weissenberger G."/>
            <person name="Xin Y."/>
            <person name="Zou X."/>
            <person name="Han Y."/>
            <person name="Richards S."/>
            <person name="Worley K."/>
            <person name="Muzny D."/>
            <person name="Gibbs R."/>
        </authorList>
    </citation>
    <scope>NUCLEOTIDE SEQUENCE</scope>
    <source>
        <strain evidence="11">Sampled in the wild</strain>
    </source>
</reference>
<dbReference type="FunFam" id="2.130.10.10:FF:000076">
    <property type="entry name" value="Coronin"/>
    <property type="match status" value="1"/>
</dbReference>
<dbReference type="Proteomes" id="UP000792457">
    <property type="component" value="Unassembled WGS sequence"/>
</dbReference>
<protein>
    <recommendedName>
        <fullName evidence="9">Coronin</fullName>
    </recommendedName>
</protein>
<feature type="domain" description="DUF1899" evidence="10">
    <location>
        <begin position="2"/>
        <end position="32"/>
    </location>
</feature>
<evidence type="ECO:0000256" key="2">
    <source>
        <dbReference type="ARBA" id="ARBA00009482"/>
    </source>
</evidence>
<evidence type="ECO:0000259" key="10">
    <source>
        <dbReference type="Pfam" id="PF08953"/>
    </source>
</evidence>
<dbReference type="PROSITE" id="PS00678">
    <property type="entry name" value="WD_REPEATS_1"/>
    <property type="match status" value="1"/>
</dbReference>
<comment type="function">
    <text evidence="7">F-actin regulator involved in anterograde Golgi to endosome transport: upon ubiquitination via 'Lys-33'-linked ubiquitin chains by the BCR(KLHL20) E3 ubiquitin ligase complex, interacts with EPS15 and localizes to the trans-Golgi network, where it promotes actin polymerization, thereby facilitating post-Golgi trafficking. May play a role in the maintenance of the Golgi apparatus morphology.</text>
</comment>
<dbReference type="InterPro" id="IPR015505">
    <property type="entry name" value="Coronin"/>
</dbReference>
<keyword evidence="3" id="KW-0963">Cytoplasm</keyword>
<dbReference type="SMART" id="SM00320">
    <property type="entry name" value="WD40"/>
    <property type="match status" value="3"/>
</dbReference>
<dbReference type="PANTHER" id="PTHR10856:SF20">
    <property type="entry name" value="CORONIN-7"/>
    <property type="match status" value="1"/>
</dbReference>
<comment type="caution">
    <text evidence="11">The sequence shown here is derived from an EMBL/GenBank/DDBJ whole genome shotgun (WGS) entry which is preliminary data.</text>
</comment>
<dbReference type="AlphaFoldDB" id="A0A8K0P9H6"/>